<feature type="region of interest" description="Disordered" evidence="1">
    <location>
        <begin position="182"/>
        <end position="219"/>
    </location>
</feature>
<protein>
    <recommendedName>
        <fullName evidence="4">Gag protein</fullName>
    </recommendedName>
</protein>
<evidence type="ECO:0000256" key="1">
    <source>
        <dbReference type="SAM" id="MobiDB-lite"/>
    </source>
</evidence>
<feature type="region of interest" description="Disordered" evidence="1">
    <location>
        <begin position="240"/>
        <end position="261"/>
    </location>
</feature>
<evidence type="ECO:0000313" key="3">
    <source>
        <dbReference type="Proteomes" id="UP001516400"/>
    </source>
</evidence>
<gene>
    <name evidence="2" type="ORF">HHI36_013239</name>
</gene>
<comment type="caution">
    <text evidence="2">The sequence shown here is derived from an EMBL/GenBank/DDBJ whole genome shotgun (WGS) entry which is preliminary data.</text>
</comment>
<reference evidence="2 3" key="1">
    <citation type="journal article" date="2021" name="BMC Biol.">
        <title>Horizontally acquired antibacterial genes associated with adaptive radiation of ladybird beetles.</title>
        <authorList>
            <person name="Li H.S."/>
            <person name="Tang X.F."/>
            <person name="Huang Y.H."/>
            <person name="Xu Z.Y."/>
            <person name="Chen M.L."/>
            <person name="Du X.Y."/>
            <person name="Qiu B.Y."/>
            <person name="Chen P.T."/>
            <person name="Zhang W."/>
            <person name="Slipinski A."/>
            <person name="Escalona H.E."/>
            <person name="Waterhouse R.M."/>
            <person name="Zwick A."/>
            <person name="Pang H."/>
        </authorList>
    </citation>
    <scope>NUCLEOTIDE SEQUENCE [LARGE SCALE GENOMIC DNA]</scope>
    <source>
        <strain evidence="2">SYSU2018</strain>
    </source>
</reference>
<evidence type="ECO:0000313" key="2">
    <source>
        <dbReference type="EMBL" id="KAL3277898.1"/>
    </source>
</evidence>
<sequence length="261" mass="29851">MAITRNQAKNSATSAHELKHVVGPTLAIEVTPHVDERINMDDFGKLFLQLANILKPVDLPEFHGYNHEDPEEFLVKLTGTFAKHAIPEEKWTITAEKFNNPALVAKLTAELYNRRQEEDEAVEIFLIKKQQLFRRLQPNTADEVLVSTLTCLVLAEYQPFLYKIRTLKDLRETASHLERTVRRPATATRTADVHRVAATPTSTTRTASRQALMDPPRHRREQESVPKCWYCPGYHYNRNCPERPEPVQGNAKPAGGRRTHN</sequence>
<evidence type="ECO:0008006" key="4">
    <source>
        <dbReference type="Google" id="ProtNLM"/>
    </source>
</evidence>
<proteinExistence type="predicted"/>
<accession>A0ABD2NGV3</accession>
<name>A0ABD2NGV3_9CUCU</name>
<dbReference type="AlphaFoldDB" id="A0ABD2NGV3"/>
<dbReference type="Proteomes" id="UP001516400">
    <property type="component" value="Unassembled WGS sequence"/>
</dbReference>
<dbReference type="EMBL" id="JABFTP020000103">
    <property type="protein sequence ID" value="KAL3277898.1"/>
    <property type="molecule type" value="Genomic_DNA"/>
</dbReference>
<feature type="compositionally biased region" description="Low complexity" evidence="1">
    <location>
        <begin position="197"/>
        <end position="211"/>
    </location>
</feature>
<keyword evidence="3" id="KW-1185">Reference proteome</keyword>
<organism evidence="2 3">
    <name type="scientific">Cryptolaemus montrouzieri</name>
    <dbReference type="NCBI Taxonomy" id="559131"/>
    <lineage>
        <taxon>Eukaryota</taxon>
        <taxon>Metazoa</taxon>
        <taxon>Ecdysozoa</taxon>
        <taxon>Arthropoda</taxon>
        <taxon>Hexapoda</taxon>
        <taxon>Insecta</taxon>
        <taxon>Pterygota</taxon>
        <taxon>Neoptera</taxon>
        <taxon>Endopterygota</taxon>
        <taxon>Coleoptera</taxon>
        <taxon>Polyphaga</taxon>
        <taxon>Cucujiformia</taxon>
        <taxon>Coccinelloidea</taxon>
        <taxon>Coccinellidae</taxon>
        <taxon>Scymninae</taxon>
        <taxon>Scymnini</taxon>
        <taxon>Cryptolaemus</taxon>
    </lineage>
</organism>